<protein>
    <submittedName>
        <fullName evidence="5">Uncharacterized protein</fullName>
    </submittedName>
</protein>
<dbReference type="GO" id="GO:0008209">
    <property type="term" value="P:androgen metabolic process"/>
    <property type="evidence" value="ECO:0007669"/>
    <property type="project" value="TreeGrafter"/>
</dbReference>
<keyword evidence="4" id="KW-1185">Reference proteome</keyword>
<evidence type="ECO:0000256" key="2">
    <source>
        <dbReference type="RuleBase" id="RU000363"/>
    </source>
</evidence>
<evidence type="ECO:0000313" key="4">
    <source>
        <dbReference type="Proteomes" id="UP000887574"/>
    </source>
</evidence>
<dbReference type="InterPro" id="IPR020904">
    <property type="entry name" value="Sc_DH/Rdtase_CS"/>
</dbReference>
<dbReference type="PROSITE" id="PS00061">
    <property type="entry name" value="ADH_SHORT"/>
    <property type="match status" value="1"/>
</dbReference>
<organism evidence="4 5">
    <name type="scientific">Ditylenchus dipsaci</name>
    <dbReference type="NCBI Taxonomy" id="166011"/>
    <lineage>
        <taxon>Eukaryota</taxon>
        <taxon>Metazoa</taxon>
        <taxon>Ecdysozoa</taxon>
        <taxon>Nematoda</taxon>
        <taxon>Chromadorea</taxon>
        <taxon>Rhabditida</taxon>
        <taxon>Tylenchina</taxon>
        <taxon>Tylenchomorpha</taxon>
        <taxon>Sphaerularioidea</taxon>
        <taxon>Anguinidae</taxon>
        <taxon>Anguininae</taxon>
        <taxon>Ditylenchus</taxon>
    </lineage>
</organism>
<dbReference type="GO" id="GO:0006631">
    <property type="term" value="P:fatty acid metabolic process"/>
    <property type="evidence" value="ECO:0007669"/>
    <property type="project" value="TreeGrafter"/>
</dbReference>
<dbReference type="InterPro" id="IPR036291">
    <property type="entry name" value="NAD(P)-bd_dom_sf"/>
</dbReference>
<feature type="compositionally biased region" description="Polar residues" evidence="3">
    <location>
        <begin position="166"/>
        <end position="181"/>
    </location>
</feature>
<dbReference type="InterPro" id="IPR002347">
    <property type="entry name" value="SDR_fam"/>
</dbReference>
<dbReference type="Gene3D" id="3.40.50.720">
    <property type="entry name" value="NAD(P)-binding Rossmann-like Domain"/>
    <property type="match status" value="1"/>
</dbReference>
<feature type="region of interest" description="Disordered" evidence="3">
    <location>
        <begin position="163"/>
        <end position="219"/>
    </location>
</feature>
<evidence type="ECO:0000256" key="1">
    <source>
        <dbReference type="ARBA" id="ARBA00023002"/>
    </source>
</evidence>
<accession>A0A915D011</accession>
<name>A0A915D011_9BILA</name>
<evidence type="ECO:0000256" key="3">
    <source>
        <dbReference type="SAM" id="MobiDB-lite"/>
    </source>
</evidence>
<dbReference type="Pfam" id="PF00106">
    <property type="entry name" value="adh_short"/>
    <property type="match status" value="1"/>
</dbReference>
<comment type="similarity">
    <text evidence="2">Belongs to the short-chain dehydrogenases/reductases (SDR) family.</text>
</comment>
<dbReference type="Proteomes" id="UP000887574">
    <property type="component" value="Unplaced"/>
</dbReference>
<dbReference type="AlphaFoldDB" id="A0A915D011"/>
<dbReference type="GO" id="GO:0005739">
    <property type="term" value="C:mitochondrion"/>
    <property type="evidence" value="ECO:0007669"/>
    <property type="project" value="TreeGrafter"/>
</dbReference>
<dbReference type="PANTHER" id="PTHR43658:SF8">
    <property type="entry name" value="17-BETA-HYDROXYSTEROID DEHYDROGENASE 14-RELATED"/>
    <property type="match status" value="1"/>
</dbReference>
<sequence>MEKVRRIIEVNVMGTLNVTMEALDLMIHNEKDEDGQRGVIINTSSIAAYEGQVGQFAYAASKGAIASMTLPLARDMADSGSMSPKAYQYMSTAVPNPSRMGTPGEFGALVCSHCSESLLLMDLLFAWTELGVCLLKIRDDYKLLVKFTSLMTDIMGRVNCELPPMRSSNEEPSGTGSSGAQNCHIANGMQSTKADREEDTYLNDHEAKSSPKQSKSPRCEAFVMTGDKMLNLNPKISRAMQR</sequence>
<evidence type="ECO:0000313" key="5">
    <source>
        <dbReference type="WBParaSite" id="jg14099"/>
    </source>
</evidence>
<dbReference type="GO" id="GO:0004303">
    <property type="term" value="F:estradiol 17-beta-dehydrogenase [NAD(P)+] activity"/>
    <property type="evidence" value="ECO:0007669"/>
    <property type="project" value="TreeGrafter"/>
</dbReference>
<dbReference type="GO" id="GO:0008210">
    <property type="term" value="P:estrogen metabolic process"/>
    <property type="evidence" value="ECO:0007669"/>
    <property type="project" value="TreeGrafter"/>
</dbReference>
<dbReference type="SUPFAM" id="SSF51735">
    <property type="entry name" value="NAD(P)-binding Rossmann-fold domains"/>
    <property type="match status" value="1"/>
</dbReference>
<proteinExistence type="inferred from homology"/>
<dbReference type="PANTHER" id="PTHR43658">
    <property type="entry name" value="SHORT-CHAIN DEHYDROGENASE/REDUCTASE"/>
    <property type="match status" value="1"/>
</dbReference>
<keyword evidence="1" id="KW-0560">Oxidoreductase</keyword>
<dbReference type="PRINTS" id="PR00081">
    <property type="entry name" value="GDHRDH"/>
</dbReference>
<dbReference type="PRINTS" id="PR00080">
    <property type="entry name" value="SDRFAMILY"/>
</dbReference>
<dbReference type="WBParaSite" id="jg14099">
    <property type="protein sequence ID" value="jg14099"/>
    <property type="gene ID" value="jg14099"/>
</dbReference>
<reference evidence="5" key="1">
    <citation type="submission" date="2022-11" db="UniProtKB">
        <authorList>
            <consortium name="WormBaseParasite"/>
        </authorList>
    </citation>
    <scope>IDENTIFICATION</scope>
</reference>